<name>A0A9W6Z2A4_AMBMO</name>
<feature type="non-terminal residue" evidence="3">
    <location>
        <position position="192"/>
    </location>
</feature>
<accession>A0A9W6Z2A4</accession>
<dbReference type="EMBL" id="BSXU01007778">
    <property type="protein sequence ID" value="GMG56533.1"/>
    <property type="molecule type" value="Genomic_DNA"/>
</dbReference>
<comment type="caution">
    <text evidence="3">The sequence shown here is derived from an EMBL/GenBank/DDBJ whole genome shotgun (WGS) entry which is preliminary data.</text>
</comment>
<evidence type="ECO:0000256" key="1">
    <source>
        <dbReference type="SAM" id="MobiDB-lite"/>
    </source>
</evidence>
<dbReference type="AlphaFoldDB" id="A0A9W6Z2A4"/>
<feature type="region of interest" description="Disordered" evidence="1">
    <location>
        <begin position="113"/>
        <end position="174"/>
    </location>
</feature>
<feature type="compositionally biased region" description="Low complexity" evidence="1">
    <location>
        <begin position="113"/>
        <end position="132"/>
    </location>
</feature>
<sequence>MQFQQFILFGVLSQLATALPIQKRAYATVIETSLVYETVTADDSTPTSTEAAADKQAVVTTTASSSTEEPNYTYFTWTLGDDLTTTLSFDLNVQTDGFAATFESVIVQTPTATAAATTSTTSSAVPTTTTSSNIEHDAVTTTQAPTTTSSTSSTEESTTSTSSTASAASASSSGDFQSIMLETTNAKRALHG</sequence>
<feature type="chain" id="PRO_5040973718" evidence="2">
    <location>
        <begin position="19"/>
        <end position="192"/>
    </location>
</feature>
<evidence type="ECO:0000313" key="3">
    <source>
        <dbReference type="EMBL" id="GMG56533.1"/>
    </source>
</evidence>
<feature type="compositionally biased region" description="Low complexity" evidence="1">
    <location>
        <begin position="140"/>
        <end position="173"/>
    </location>
</feature>
<keyword evidence="4" id="KW-1185">Reference proteome</keyword>
<dbReference type="Proteomes" id="UP001165063">
    <property type="component" value="Unassembled WGS sequence"/>
</dbReference>
<evidence type="ECO:0000256" key="2">
    <source>
        <dbReference type="SAM" id="SignalP"/>
    </source>
</evidence>
<protein>
    <submittedName>
        <fullName evidence="3">Unnamed protein product</fullName>
    </submittedName>
</protein>
<reference evidence="3" key="1">
    <citation type="submission" date="2023-04" db="EMBL/GenBank/DDBJ databases">
        <title>Ambrosiozyma monospora NBRC 1965.</title>
        <authorList>
            <person name="Ichikawa N."/>
            <person name="Sato H."/>
            <person name="Tonouchi N."/>
        </authorList>
    </citation>
    <scope>NUCLEOTIDE SEQUENCE</scope>
    <source>
        <strain evidence="3">NBRC 1965</strain>
    </source>
</reference>
<gene>
    <name evidence="3" type="ORF">Amon01_000860000</name>
</gene>
<feature type="signal peptide" evidence="2">
    <location>
        <begin position="1"/>
        <end position="18"/>
    </location>
</feature>
<proteinExistence type="predicted"/>
<evidence type="ECO:0000313" key="4">
    <source>
        <dbReference type="Proteomes" id="UP001165063"/>
    </source>
</evidence>
<keyword evidence="2" id="KW-0732">Signal</keyword>
<organism evidence="3 4">
    <name type="scientific">Ambrosiozyma monospora</name>
    <name type="common">Yeast</name>
    <name type="synonym">Endomycopsis monosporus</name>
    <dbReference type="NCBI Taxonomy" id="43982"/>
    <lineage>
        <taxon>Eukaryota</taxon>
        <taxon>Fungi</taxon>
        <taxon>Dikarya</taxon>
        <taxon>Ascomycota</taxon>
        <taxon>Saccharomycotina</taxon>
        <taxon>Pichiomycetes</taxon>
        <taxon>Pichiales</taxon>
        <taxon>Pichiaceae</taxon>
        <taxon>Ambrosiozyma</taxon>
    </lineage>
</organism>